<feature type="binding site" evidence="2">
    <location>
        <position position="205"/>
    </location>
    <ligand>
        <name>substrate</name>
    </ligand>
</feature>
<dbReference type="PANTHER" id="PTHR32268:SF11">
    <property type="entry name" value="HOMOSERINE O-ACETYLTRANSFERASE"/>
    <property type="match status" value="1"/>
</dbReference>
<comment type="subunit">
    <text evidence="2">Homodimer.</text>
</comment>
<dbReference type="EC" id="2.3.1.31" evidence="2"/>
<evidence type="ECO:0000313" key="5">
    <source>
        <dbReference type="EMBL" id="MBP0724944.1"/>
    </source>
</evidence>
<proteinExistence type="inferred from homology"/>
<feature type="active site" description="Nucleophile" evidence="2 3">
    <location>
        <position position="137"/>
    </location>
</feature>
<keyword evidence="2" id="KW-0963">Cytoplasm</keyword>
<dbReference type="GO" id="GO:0005737">
    <property type="term" value="C:cytoplasm"/>
    <property type="evidence" value="ECO:0007669"/>
    <property type="project" value="UniProtKB-SubCell"/>
</dbReference>
<keyword evidence="1 2" id="KW-0808">Transferase</keyword>
<organism evidence="5 6">
    <name type="scientific">Gottfriedia endophytica</name>
    <dbReference type="NCBI Taxonomy" id="2820819"/>
    <lineage>
        <taxon>Bacteria</taxon>
        <taxon>Bacillati</taxon>
        <taxon>Bacillota</taxon>
        <taxon>Bacilli</taxon>
        <taxon>Bacillales</taxon>
        <taxon>Bacillaceae</taxon>
        <taxon>Gottfriedia</taxon>
    </lineage>
</organism>
<feature type="domain" description="AB hydrolase-1" evidence="4">
    <location>
        <begin position="37"/>
        <end position="329"/>
    </location>
</feature>
<comment type="similarity">
    <text evidence="2">Belongs to the AB hydrolase superfamily. MetX family.</text>
</comment>
<keyword evidence="6" id="KW-1185">Reference proteome</keyword>
<dbReference type="Gene3D" id="3.40.50.1820">
    <property type="entry name" value="alpha/beta hydrolase"/>
    <property type="match status" value="1"/>
</dbReference>
<dbReference type="AlphaFoldDB" id="A0A940NGE6"/>
<name>A0A940NGE6_9BACI</name>
<comment type="caution">
    <text evidence="2">Lacks conserved residue(s) required for the propagation of feature annotation.</text>
</comment>
<dbReference type="NCBIfam" id="TIGR01392">
    <property type="entry name" value="homoserO_Ac_trn"/>
    <property type="match status" value="1"/>
</dbReference>
<evidence type="ECO:0000256" key="1">
    <source>
        <dbReference type="ARBA" id="ARBA00022679"/>
    </source>
</evidence>
<dbReference type="Pfam" id="PF00561">
    <property type="entry name" value="Abhydrolase_1"/>
    <property type="match status" value="1"/>
</dbReference>
<dbReference type="EMBL" id="JAGIYQ010000004">
    <property type="protein sequence ID" value="MBP0724944.1"/>
    <property type="molecule type" value="Genomic_DNA"/>
</dbReference>
<feature type="binding site" evidence="2">
    <location>
        <position position="330"/>
    </location>
    <ligand>
        <name>substrate</name>
    </ligand>
</feature>
<comment type="function">
    <text evidence="2">Transfers an acetyl group from acetyl-CoA to L-homoserine, forming acetyl-L-homoserine.</text>
</comment>
<evidence type="ECO:0000259" key="4">
    <source>
        <dbReference type="Pfam" id="PF00561"/>
    </source>
</evidence>
<dbReference type="Proteomes" id="UP000682134">
    <property type="component" value="Unassembled WGS sequence"/>
</dbReference>
<sequence length="353" mass="39706">MNEYGVVCVGDLELESGEVLPKVELAYERAGQRDGEIILVCHALTGNQFTVGSNHQGWWSGLIGAGKYIDTSTYQVITFNVLGGCSGSTGPLSINPNTGELYKNSFPFVTVRDMVHAQAKALQKMGISRVRAIIGGSLGGMQVLEWGLLYPTYSDLLIPLAVTPVFSDYGIAFNTIARRAIEDDPSWQNGEYENGEVLRGLEIARMIGMVTYRTDSLFNQRFKKERKVISSNQEEFQVESYLKYQGEKLARRFDANSYVRLLNAMNNYDIGFSREGWKKALQFIQSKILLIGYSGDLLYPPTILKEMASVLKQYRKKVIFHKVETDFGHDGFLAEYSKWGTIIKRVIERGIKN</sequence>
<dbReference type="HAMAP" id="MF_00296">
    <property type="entry name" value="MetX_acyltransf"/>
    <property type="match status" value="1"/>
</dbReference>
<evidence type="ECO:0000313" key="6">
    <source>
        <dbReference type="Proteomes" id="UP000682134"/>
    </source>
</evidence>
<protein>
    <recommendedName>
        <fullName evidence="2">Homoserine O-acetyltransferase</fullName>
        <shortName evidence="2">HAT</shortName>
        <ecNumber evidence="2">2.3.1.31</ecNumber>
    </recommendedName>
    <alternativeName>
        <fullName evidence="2">Homoserine transacetylase</fullName>
        <shortName evidence="2">HTA</shortName>
    </alternativeName>
</protein>
<dbReference type="PIRSF" id="PIRSF000443">
    <property type="entry name" value="Homoser_Ac_trans"/>
    <property type="match status" value="1"/>
</dbReference>
<keyword evidence="2" id="KW-0486">Methionine biosynthesis</keyword>
<keyword evidence="2 5" id="KW-0012">Acyltransferase</keyword>
<dbReference type="PANTHER" id="PTHR32268">
    <property type="entry name" value="HOMOSERINE O-ACETYLTRANSFERASE"/>
    <property type="match status" value="1"/>
</dbReference>
<dbReference type="NCBIfam" id="NF001209">
    <property type="entry name" value="PRK00175.1"/>
    <property type="match status" value="1"/>
</dbReference>
<feature type="active site" evidence="2 3">
    <location>
        <position position="296"/>
    </location>
</feature>
<keyword evidence="2" id="KW-0028">Amino-acid biosynthesis</keyword>
<dbReference type="GO" id="GO:0009086">
    <property type="term" value="P:methionine biosynthetic process"/>
    <property type="evidence" value="ECO:0007669"/>
    <property type="project" value="UniProtKB-UniRule"/>
</dbReference>
<comment type="caution">
    <text evidence="5">The sequence shown here is derived from an EMBL/GenBank/DDBJ whole genome shotgun (WGS) entry which is preliminary data.</text>
</comment>
<accession>A0A940NGE6</accession>
<evidence type="ECO:0000256" key="3">
    <source>
        <dbReference type="PIRSR" id="PIRSR000443-1"/>
    </source>
</evidence>
<dbReference type="InterPro" id="IPR029058">
    <property type="entry name" value="AB_hydrolase_fold"/>
</dbReference>
<feature type="active site" evidence="2 3">
    <location>
        <position position="329"/>
    </location>
</feature>
<dbReference type="InterPro" id="IPR008220">
    <property type="entry name" value="HAT_MetX-like"/>
</dbReference>
<dbReference type="InterPro" id="IPR000073">
    <property type="entry name" value="AB_hydrolase_1"/>
</dbReference>
<comment type="catalytic activity">
    <reaction evidence="2">
        <text>L-homoserine + acetyl-CoA = O-acetyl-L-homoserine + CoA</text>
        <dbReference type="Rhea" id="RHEA:13701"/>
        <dbReference type="ChEBI" id="CHEBI:57287"/>
        <dbReference type="ChEBI" id="CHEBI:57288"/>
        <dbReference type="ChEBI" id="CHEBI:57476"/>
        <dbReference type="ChEBI" id="CHEBI:57716"/>
        <dbReference type="EC" id="2.3.1.31"/>
    </reaction>
</comment>
<reference evidence="5" key="1">
    <citation type="submission" date="2021-04" db="EMBL/GenBank/DDBJ databases">
        <title>Genome seq and assembly of Bacillus sp.</title>
        <authorList>
            <person name="Chhetri G."/>
        </authorList>
    </citation>
    <scope>NUCLEOTIDE SEQUENCE</scope>
    <source>
        <strain evidence="5">RG28</strain>
    </source>
</reference>
<dbReference type="SUPFAM" id="SSF53474">
    <property type="entry name" value="alpha/beta-Hydrolases"/>
    <property type="match status" value="1"/>
</dbReference>
<comment type="subcellular location">
    <subcellularLocation>
        <location evidence="2">Cytoplasm</location>
    </subcellularLocation>
</comment>
<gene>
    <name evidence="2" type="primary">metXA</name>
    <name evidence="5" type="ORF">J5Y03_07045</name>
</gene>
<dbReference type="GO" id="GO:0004414">
    <property type="term" value="F:homoserine O-acetyltransferase activity"/>
    <property type="evidence" value="ECO:0007669"/>
    <property type="project" value="UniProtKB-UniRule"/>
</dbReference>
<comment type="pathway">
    <text evidence="2">Amino-acid biosynthesis; L-methionine biosynthesis via de novo pathway; O-acetyl-L-homoserine from L-homoserine: step 1/1.</text>
</comment>
<dbReference type="GO" id="GO:0009092">
    <property type="term" value="P:homoserine metabolic process"/>
    <property type="evidence" value="ECO:0007669"/>
    <property type="project" value="TreeGrafter"/>
</dbReference>
<dbReference type="Gene3D" id="1.10.1740.110">
    <property type="match status" value="1"/>
</dbReference>
<evidence type="ECO:0000256" key="2">
    <source>
        <dbReference type="HAMAP-Rule" id="MF_00296"/>
    </source>
</evidence>